<keyword evidence="3" id="KW-1185">Reference proteome</keyword>
<evidence type="ECO:0000313" key="3">
    <source>
        <dbReference type="Proteomes" id="UP000249390"/>
    </source>
</evidence>
<evidence type="ECO:0000313" key="2">
    <source>
        <dbReference type="EMBL" id="RAL46282.1"/>
    </source>
</evidence>
<feature type="compositionally biased region" description="Acidic residues" evidence="1">
    <location>
        <begin position="48"/>
        <end position="59"/>
    </location>
</feature>
<evidence type="ECO:0000256" key="1">
    <source>
        <dbReference type="SAM" id="MobiDB-lite"/>
    </source>
</evidence>
<dbReference type="Proteomes" id="UP000249390">
    <property type="component" value="Unassembled WGS sequence"/>
</dbReference>
<protein>
    <submittedName>
        <fullName evidence="2">Uncharacterized protein</fullName>
    </submittedName>
</protein>
<dbReference type="EMBL" id="NQVE01000124">
    <property type="protein sequence ID" value="RAL46282.1"/>
    <property type="molecule type" value="Genomic_DNA"/>
</dbReference>
<feature type="region of interest" description="Disordered" evidence="1">
    <location>
        <begin position="112"/>
        <end position="131"/>
    </location>
</feature>
<feature type="region of interest" description="Disordered" evidence="1">
    <location>
        <begin position="42"/>
        <end position="68"/>
    </location>
</feature>
<comment type="caution">
    <text evidence="2">The sequence shown here is derived from an EMBL/GenBank/DDBJ whole genome shotgun (WGS) entry which is preliminary data.</text>
</comment>
<organism evidence="2 3">
    <name type="scientific">Cuscuta australis</name>
    <dbReference type="NCBI Taxonomy" id="267555"/>
    <lineage>
        <taxon>Eukaryota</taxon>
        <taxon>Viridiplantae</taxon>
        <taxon>Streptophyta</taxon>
        <taxon>Embryophyta</taxon>
        <taxon>Tracheophyta</taxon>
        <taxon>Spermatophyta</taxon>
        <taxon>Magnoliopsida</taxon>
        <taxon>eudicotyledons</taxon>
        <taxon>Gunneridae</taxon>
        <taxon>Pentapetalae</taxon>
        <taxon>asterids</taxon>
        <taxon>lamiids</taxon>
        <taxon>Solanales</taxon>
        <taxon>Convolvulaceae</taxon>
        <taxon>Cuscuteae</taxon>
        <taxon>Cuscuta</taxon>
        <taxon>Cuscuta subgen. Grammica</taxon>
        <taxon>Cuscuta sect. Cleistogrammica</taxon>
    </lineage>
</organism>
<reference evidence="2 3" key="1">
    <citation type="submission" date="2018-06" db="EMBL/GenBank/DDBJ databases">
        <title>The Genome of Cuscuta australis (Dodder) Provides Insight into the Evolution of Plant Parasitism.</title>
        <authorList>
            <person name="Liu H."/>
        </authorList>
    </citation>
    <scope>NUCLEOTIDE SEQUENCE [LARGE SCALE GENOMIC DNA]</scope>
    <source>
        <strain evidence="3">cv. Yunnan</strain>
        <tissue evidence="2">Vines</tissue>
    </source>
</reference>
<dbReference type="AlphaFoldDB" id="A0A328DKL4"/>
<sequence length="131" mass="15825">MSKRGLMEEKEGRCSDLLKRKKVATSICGKRRYEQVEIESDPKKIDLDEGERELEEENSEVEREAEERKTFAGEKGLWKMRRREEESEKEKEIWEVEKDLEEEDWEEKYLGGRRVGPWGTRKKPGRKEFWE</sequence>
<accession>A0A328DKL4</accession>
<gene>
    <name evidence="2" type="ORF">DM860_016715</name>
</gene>
<name>A0A328DKL4_9ASTE</name>
<proteinExistence type="predicted"/>